<dbReference type="Proteomes" id="UP000271241">
    <property type="component" value="Unassembled WGS sequence"/>
</dbReference>
<evidence type="ECO:0000313" key="2">
    <source>
        <dbReference type="EMBL" id="RKP05432.1"/>
    </source>
</evidence>
<protein>
    <recommendedName>
        <fullName evidence="1">DUF4209 domain-containing protein</fullName>
    </recommendedName>
</protein>
<evidence type="ECO:0000313" key="3">
    <source>
        <dbReference type="Proteomes" id="UP000271241"/>
    </source>
</evidence>
<dbReference type="OrthoDB" id="49386at2759"/>
<dbReference type="Pfam" id="PF13910">
    <property type="entry name" value="DUF4209"/>
    <property type="match status" value="1"/>
</dbReference>
<keyword evidence="3" id="KW-1185">Reference proteome</keyword>
<dbReference type="PANTHER" id="PTHR31701">
    <property type="entry name" value="ENDOPLASMIC RETICULUM MEMBRANE-ASSOCIATED RNA DEGRADATION PROTEIN"/>
    <property type="match status" value="1"/>
</dbReference>
<dbReference type="InterPro" id="IPR025209">
    <property type="entry name" value="DUF4209"/>
</dbReference>
<name>A0A4P9XIC1_9FUNG</name>
<proteinExistence type="predicted"/>
<evidence type="ECO:0000259" key="1">
    <source>
        <dbReference type="Pfam" id="PF13910"/>
    </source>
</evidence>
<reference evidence="3" key="1">
    <citation type="journal article" date="2018" name="Nat. Microbiol.">
        <title>Leveraging single-cell genomics to expand the fungal tree of life.</title>
        <authorList>
            <person name="Ahrendt S.R."/>
            <person name="Quandt C.A."/>
            <person name="Ciobanu D."/>
            <person name="Clum A."/>
            <person name="Salamov A."/>
            <person name="Andreopoulos B."/>
            <person name="Cheng J.F."/>
            <person name="Woyke T."/>
            <person name="Pelin A."/>
            <person name="Henrissat B."/>
            <person name="Reynolds N.K."/>
            <person name="Benny G.L."/>
            <person name="Smith M.E."/>
            <person name="James T.Y."/>
            <person name="Grigoriev I.V."/>
        </authorList>
    </citation>
    <scope>NUCLEOTIDE SEQUENCE [LARGE SCALE GENOMIC DNA]</scope>
    <source>
        <strain evidence="3">RSA 1356</strain>
    </source>
</reference>
<feature type="domain" description="DUF4209" evidence="1">
    <location>
        <begin position="108"/>
        <end position="191"/>
    </location>
</feature>
<dbReference type="PANTHER" id="PTHR31701:SF2">
    <property type="entry name" value="ENDOPLASMIC RETICULUM MEMBRANE-ASSOCIATED RNA DEGRADATION PROTEIN"/>
    <property type="match status" value="1"/>
</dbReference>
<dbReference type="AlphaFoldDB" id="A0A4P9XIC1"/>
<dbReference type="STRING" id="78915.A0A4P9XIC1"/>
<dbReference type="EMBL" id="KZ993132">
    <property type="protein sequence ID" value="RKP05432.1"/>
    <property type="molecule type" value="Genomic_DNA"/>
</dbReference>
<dbReference type="InterPro" id="IPR039635">
    <property type="entry name" value="ERMARD"/>
</dbReference>
<sequence length="549" mass="59982">MFKRTAHWTPAELRALAATVLADGTDAYDIDDADVFAQAATRLRSMLIEKARSADNTLAVDWLDAAAAKTRAQMGPHAATGKRCGGQDTITKPHGWFPALLAATSTMERLLGDIVFTSTGQAGSVPFLLRDLLIAPPLIAAIGADRVFLLRLLIGPPTGMNLRNVAWHGFLSPSFGASGRQYAALLLALVLDTAQRVCADGTCLKYRAQIAVDAQFNDLNVMLSAREQHGDGDDAREIFLWPTASDGCMQQWTERMEQSLPDAALWWREIAKAAQLAFDEWKVDGVSSSGHFGYATITLLPLLEHALRQLWVCVNELDSQRCCAADSRQQYCIMDDILCREVTLSGQAVAGQDNILAQRIHESGMDLLMDLFAYTHGPRVRDRMAHGEIAWAGSIMEGGPAMLGTLMTATLLVAHALAQDTGEIARQIMQRVSSLNDPLAKPSTRRRRQRAVLLAAAPNTVRYLRDIQDMLVAWIVHVASMPHSSTLSTSHDNVPPSAINSEASIRVPLHEKKLRKLATLVGRCCAHAIDGHWERVNAGLAEAVRLVQH</sequence>
<accession>A0A4P9XIC1</accession>
<gene>
    <name evidence="2" type="ORF">THASP1DRAFT_32724</name>
</gene>
<organism evidence="2 3">
    <name type="scientific">Thamnocephalis sphaerospora</name>
    <dbReference type="NCBI Taxonomy" id="78915"/>
    <lineage>
        <taxon>Eukaryota</taxon>
        <taxon>Fungi</taxon>
        <taxon>Fungi incertae sedis</taxon>
        <taxon>Zoopagomycota</taxon>
        <taxon>Zoopagomycotina</taxon>
        <taxon>Zoopagomycetes</taxon>
        <taxon>Zoopagales</taxon>
        <taxon>Sigmoideomycetaceae</taxon>
        <taxon>Thamnocephalis</taxon>
    </lineage>
</organism>